<feature type="compositionally biased region" description="Basic and acidic residues" evidence="2">
    <location>
        <begin position="285"/>
        <end position="294"/>
    </location>
</feature>
<protein>
    <recommendedName>
        <fullName evidence="1">Gypsy retrotransposon integrase-like protein 1</fullName>
    </recommendedName>
</protein>
<feature type="region of interest" description="Disordered" evidence="2">
    <location>
        <begin position="284"/>
        <end position="313"/>
    </location>
</feature>
<dbReference type="PANTHER" id="PTHR37984:SF13">
    <property type="entry name" value="RIBONUCLEASE H"/>
    <property type="match status" value="1"/>
</dbReference>
<dbReference type="InterPro" id="IPR036397">
    <property type="entry name" value="RNaseH_sf"/>
</dbReference>
<evidence type="ECO:0000313" key="5">
    <source>
        <dbReference type="Proteomes" id="UP000290572"/>
    </source>
</evidence>
<dbReference type="InterPro" id="IPR041588">
    <property type="entry name" value="Integrase_H2C2"/>
</dbReference>
<dbReference type="GO" id="GO:0015074">
    <property type="term" value="P:DNA integration"/>
    <property type="evidence" value="ECO:0007669"/>
    <property type="project" value="InterPro"/>
</dbReference>
<dbReference type="Pfam" id="PF17921">
    <property type="entry name" value="Integrase_H2C2"/>
    <property type="match status" value="1"/>
</dbReference>
<dbReference type="PANTHER" id="PTHR37984">
    <property type="entry name" value="PROTEIN CBG26694"/>
    <property type="match status" value="1"/>
</dbReference>
<dbReference type="Gene3D" id="3.30.420.10">
    <property type="entry name" value="Ribonuclease H-like superfamily/Ribonuclease H"/>
    <property type="match status" value="1"/>
</dbReference>
<evidence type="ECO:0000259" key="3">
    <source>
        <dbReference type="PROSITE" id="PS50994"/>
    </source>
</evidence>
<proteinExistence type="predicted"/>
<dbReference type="SUPFAM" id="SSF53098">
    <property type="entry name" value="Ribonuclease H-like"/>
    <property type="match status" value="1"/>
</dbReference>
<dbReference type="Pfam" id="PF00665">
    <property type="entry name" value="rve"/>
    <property type="match status" value="1"/>
</dbReference>
<keyword evidence="5" id="KW-1185">Reference proteome</keyword>
<feature type="compositionally biased region" description="Polar residues" evidence="2">
    <location>
        <begin position="299"/>
        <end position="308"/>
    </location>
</feature>
<accession>A0A498MEH4</accession>
<dbReference type="GO" id="GO:0003676">
    <property type="term" value="F:nucleic acid binding"/>
    <property type="evidence" value="ECO:0007669"/>
    <property type="project" value="InterPro"/>
</dbReference>
<gene>
    <name evidence="4" type="ORF">ROHU_028076</name>
</gene>
<dbReference type="FunFam" id="3.30.420.10:FF:000063">
    <property type="entry name" value="Retrovirus-related Pol polyprotein from transposon 297-like Protein"/>
    <property type="match status" value="1"/>
</dbReference>
<dbReference type="PROSITE" id="PS50994">
    <property type="entry name" value="INTEGRASE"/>
    <property type="match status" value="1"/>
</dbReference>
<dbReference type="STRING" id="84645.A0A498MEH4"/>
<evidence type="ECO:0000256" key="2">
    <source>
        <dbReference type="SAM" id="MobiDB-lite"/>
    </source>
</evidence>
<organism evidence="4 5">
    <name type="scientific">Labeo rohita</name>
    <name type="common">Indian major carp</name>
    <name type="synonym">Cyprinus rohita</name>
    <dbReference type="NCBI Taxonomy" id="84645"/>
    <lineage>
        <taxon>Eukaryota</taxon>
        <taxon>Metazoa</taxon>
        <taxon>Chordata</taxon>
        <taxon>Craniata</taxon>
        <taxon>Vertebrata</taxon>
        <taxon>Euteleostomi</taxon>
        <taxon>Actinopterygii</taxon>
        <taxon>Neopterygii</taxon>
        <taxon>Teleostei</taxon>
        <taxon>Ostariophysi</taxon>
        <taxon>Cypriniformes</taxon>
        <taxon>Cyprinidae</taxon>
        <taxon>Labeoninae</taxon>
        <taxon>Labeonini</taxon>
        <taxon>Labeo</taxon>
    </lineage>
</organism>
<evidence type="ECO:0000313" key="4">
    <source>
        <dbReference type="EMBL" id="RXN15417.1"/>
    </source>
</evidence>
<dbReference type="InterPro" id="IPR050951">
    <property type="entry name" value="Retrovirus_Pol_polyprotein"/>
</dbReference>
<dbReference type="InterPro" id="IPR001584">
    <property type="entry name" value="Integrase_cat-core"/>
</dbReference>
<dbReference type="Proteomes" id="UP000290572">
    <property type="component" value="Unassembled WGS sequence"/>
</dbReference>
<comment type="caution">
    <text evidence="4">The sequence shown here is derived from an EMBL/GenBank/DDBJ whole genome shotgun (WGS) entry which is preliminary data.</text>
</comment>
<dbReference type="Gene3D" id="1.10.340.70">
    <property type="match status" value="1"/>
</dbReference>
<name>A0A498MEH4_LABRO</name>
<feature type="domain" description="Integrase catalytic" evidence="3">
    <location>
        <begin position="45"/>
        <end position="213"/>
    </location>
</feature>
<reference evidence="4 5" key="1">
    <citation type="submission" date="2018-03" db="EMBL/GenBank/DDBJ databases">
        <title>Draft genome sequence of Rohu Carp (Labeo rohita).</title>
        <authorList>
            <person name="Das P."/>
            <person name="Kushwaha B."/>
            <person name="Joshi C.G."/>
            <person name="Kumar D."/>
            <person name="Nagpure N.S."/>
            <person name="Sahoo L."/>
            <person name="Das S.P."/>
            <person name="Bit A."/>
            <person name="Patnaik S."/>
            <person name="Meher P.K."/>
            <person name="Jayasankar P."/>
            <person name="Koringa P.G."/>
            <person name="Patel N.V."/>
            <person name="Hinsu A.T."/>
            <person name="Kumar R."/>
            <person name="Pandey M."/>
            <person name="Agarwal S."/>
            <person name="Srivastava S."/>
            <person name="Singh M."/>
            <person name="Iquebal M.A."/>
            <person name="Jaiswal S."/>
            <person name="Angadi U.B."/>
            <person name="Kumar N."/>
            <person name="Raza M."/>
            <person name="Shah T.M."/>
            <person name="Rai A."/>
            <person name="Jena J.K."/>
        </authorList>
    </citation>
    <scope>NUCLEOTIDE SEQUENCE [LARGE SCALE GENOMIC DNA]</scope>
    <source>
        <strain evidence="4">DASCIFA01</strain>
        <tissue evidence="4">Testis</tissue>
    </source>
</reference>
<evidence type="ECO:0000256" key="1">
    <source>
        <dbReference type="ARBA" id="ARBA00039658"/>
    </source>
</evidence>
<dbReference type="AlphaFoldDB" id="A0A498MEH4"/>
<dbReference type="InterPro" id="IPR012337">
    <property type="entry name" value="RNaseH-like_sf"/>
</dbReference>
<dbReference type="EMBL" id="QBIY01012854">
    <property type="protein sequence ID" value="RXN15417.1"/>
    <property type="molecule type" value="Genomic_DNA"/>
</dbReference>
<sequence>MKALARSYFWWPRLDEDIEALAKCCSTCQEHRNAPATAPLHPWEWPEKPWERIHIDYAGPFLGHMFLILIDAHSKWMDVYPVSTASLGITLDCLRKSFSNHGLPEMLVSDNATYFVSTEFKDFMNKNGIRHITSAPFHASSNGLAERAVQTFKTMMKKAGEGSVASKVARVLFSYRITPQSTTGISLAEMLLGRKLRSTLDLLHPDLQQKVRDKQSKQKQYHDNKCPIRNFQVVDAVLTKNFSYGPKWIPGFIAKVSGPLSYQVMLGDGKTMQRHVDQILSQELKGSESKEKGCGDVSLDTSAGSGTDSVGRDVGIVPGKYQGSWVLRTNQGLLKEKP</sequence>